<dbReference type="Pfam" id="PF14055">
    <property type="entry name" value="NVEALA"/>
    <property type="match status" value="1"/>
</dbReference>
<dbReference type="RefSeq" id="WP_049702652.1">
    <property type="nucleotide sequence ID" value="NZ_RCXZ01000072.1"/>
</dbReference>
<proteinExistence type="predicted"/>
<protein>
    <recommendedName>
        <fullName evidence="3">NVEALA protein</fullName>
    </recommendedName>
</protein>
<accession>A0A4Q5D1F5</accession>
<evidence type="ECO:0000313" key="1">
    <source>
        <dbReference type="EMBL" id="KAB6078654.1"/>
    </source>
</evidence>
<sequence length="103" mass="11067">MKQRIMGIIAVVAITAVAGYNVYNLQNDVNLSNLALANVEALADDGEGSGDKKFVVPWTEEVSREDNGNSIIVTYKHIVRCPHGGYSDCTPSETTTQVTVPKG</sequence>
<dbReference type="EMBL" id="WDER01000089">
    <property type="protein sequence ID" value="KAB6078654.1"/>
    <property type="molecule type" value="Genomic_DNA"/>
</dbReference>
<reference evidence="1 2" key="1">
    <citation type="journal article" date="2019" name="Nat. Med.">
        <title>A library of human gut bacterial isolates paired with longitudinal multiomics data enables mechanistic microbiome research.</title>
        <authorList>
            <person name="Poyet M."/>
            <person name="Groussin M."/>
            <person name="Gibbons S.M."/>
            <person name="Avila-Pacheco J."/>
            <person name="Jiang X."/>
            <person name="Kearney S.M."/>
            <person name="Perrotta A.R."/>
            <person name="Berdy B."/>
            <person name="Zhao S."/>
            <person name="Lieberman T.D."/>
            <person name="Swanson P.K."/>
            <person name="Smith M."/>
            <person name="Roesemann S."/>
            <person name="Alexander J.E."/>
            <person name="Rich S.A."/>
            <person name="Livny J."/>
            <person name="Vlamakis H."/>
            <person name="Clish C."/>
            <person name="Bullock K."/>
            <person name="Deik A."/>
            <person name="Scott J."/>
            <person name="Pierce K.A."/>
            <person name="Xavier R.J."/>
            <person name="Alm E.J."/>
        </authorList>
    </citation>
    <scope>NUCLEOTIDE SEQUENCE [LARGE SCALE GENOMIC DNA]</scope>
    <source>
        <strain evidence="1 2">BIOML-A73</strain>
    </source>
</reference>
<evidence type="ECO:0000313" key="2">
    <source>
        <dbReference type="Proteomes" id="UP000474077"/>
    </source>
</evidence>
<dbReference type="InterPro" id="IPR025905">
    <property type="entry name" value="NVEALA"/>
</dbReference>
<evidence type="ECO:0008006" key="3">
    <source>
        <dbReference type="Google" id="ProtNLM"/>
    </source>
</evidence>
<comment type="caution">
    <text evidence="1">The sequence shown here is derived from an EMBL/GenBank/DDBJ whole genome shotgun (WGS) entry which is preliminary data.</text>
</comment>
<name>A0A4Q5D1F5_9BACE</name>
<dbReference type="AlphaFoldDB" id="A0A4Q5D1F5"/>
<gene>
    <name evidence="1" type="ORF">GA560_22090</name>
</gene>
<dbReference type="Proteomes" id="UP000474077">
    <property type="component" value="Unassembled WGS sequence"/>
</dbReference>
<organism evidence="1 2">
    <name type="scientific">Bacteroides xylanisolvens</name>
    <dbReference type="NCBI Taxonomy" id="371601"/>
    <lineage>
        <taxon>Bacteria</taxon>
        <taxon>Pseudomonadati</taxon>
        <taxon>Bacteroidota</taxon>
        <taxon>Bacteroidia</taxon>
        <taxon>Bacteroidales</taxon>
        <taxon>Bacteroidaceae</taxon>
        <taxon>Bacteroides</taxon>
    </lineage>
</organism>